<dbReference type="PANTHER" id="PTHR35004">
    <property type="entry name" value="TRANSPOSASE RV3428C-RELATED"/>
    <property type="match status" value="1"/>
</dbReference>
<name>A0A1B7LGT7_9FIRM</name>
<feature type="domain" description="Transposase for insertion sequence element IS21-like C-terminal" evidence="1">
    <location>
        <begin position="61"/>
        <end position="129"/>
    </location>
</feature>
<proteinExistence type="predicted"/>
<dbReference type="EMBL" id="LYVF01000063">
    <property type="protein sequence ID" value="OAT85317.1"/>
    <property type="molecule type" value="Genomic_DNA"/>
</dbReference>
<sequence>MKYVKRSFLAGEEFPSLAFANEQTLAWVREVADQRIHGTTHEQPAVRFQRENLRPFTSRPPYVLQVWQTRRVATDCLVSYASIRYSVPWRYVHQTVELQEQGGLISIYHQGVLIATHRKAEGKYQVIMDMEHYRGLTGKHDAKRIAAPLPEVEVRSLDVYASLAEGGALIG</sequence>
<evidence type="ECO:0000313" key="2">
    <source>
        <dbReference type="EMBL" id="OAT85317.1"/>
    </source>
</evidence>
<accession>A0A1B7LGT7</accession>
<dbReference type="STRING" id="1838280.A6M21_17280"/>
<organism evidence="2 3">
    <name type="scientific">Desulfotomaculum copahuensis</name>
    <dbReference type="NCBI Taxonomy" id="1838280"/>
    <lineage>
        <taxon>Bacteria</taxon>
        <taxon>Bacillati</taxon>
        <taxon>Bacillota</taxon>
        <taxon>Clostridia</taxon>
        <taxon>Eubacteriales</taxon>
        <taxon>Desulfotomaculaceae</taxon>
        <taxon>Desulfotomaculum</taxon>
    </lineage>
</organism>
<comment type="caution">
    <text evidence="2">The sequence shown here is derived from an EMBL/GenBank/DDBJ whole genome shotgun (WGS) entry which is preliminary data.</text>
</comment>
<dbReference type="InterPro" id="IPR054353">
    <property type="entry name" value="IstA-like_C"/>
</dbReference>
<evidence type="ECO:0000259" key="1">
    <source>
        <dbReference type="Pfam" id="PF22483"/>
    </source>
</evidence>
<dbReference type="AlphaFoldDB" id="A0A1B7LGT7"/>
<dbReference type="Pfam" id="PF22483">
    <property type="entry name" value="Mu-transpos_C_2"/>
    <property type="match status" value="1"/>
</dbReference>
<protein>
    <recommendedName>
        <fullName evidence="1">Transposase for insertion sequence element IS21-like C-terminal domain-containing protein</fullName>
    </recommendedName>
</protein>
<gene>
    <name evidence="2" type="ORF">A6M21_17280</name>
</gene>
<reference evidence="2 3" key="1">
    <citation type="submission" date="2016-04" db="EMBL/GenBank/DDBJ databases">
        <authorList>
            <person name="Evans L.H."/>
            <person name="Alamgir A."/>
            <person name="Owens N."/>
            <person name="Weber N.D."/>
            <person name="Virtaneva K."/>
            <person name="Barbian K."/>
            <person name="Babar A."/>
            <person name="Rosenke K."/>
        </authorList>
    </citation>
    <scope>NUCLEOTIDE SEQUENCE [LARGE SCALE GENOMIC DNA]</scope>
    <source>
        <strain evidence="2 3">LMa1</strain>
    </source>
</reference>
<keyword evidence="3" id="KW-1185">Reference proteome</keyword>
<dbReference type="Proteomes" id="UP000078532">
    <property type="component" value="Unassembled WGS sequence"/>
</dbReference>
<evidence type="ECO:0000313" key="3">
    <source>
        <dbReference type="Proteomes" id="UP000078532"/>
    </source>
</evidence>